<comment type="cofactor">
    <cofactor evidence="2 7">
        <name>NAD(+)</name>
        <dbReference type="ChEBI" id="CHEBI:57540"/>
    </cofactor>
</comment>
<evidence type="ECO:0000256" key="6">
    <source>
        <dbReference type="ARBA" id="ARBA00023239"/>
    </source>
</evidence>
<keyword evidence="5" id="KW-0520">NAD</keyword>
<accession>A0A9E2P1K3</accession>
<dbReference type="InterPro" id="IPR036291">
    <property type="entry name" value="NAD(P)-bd_dom_sf"/>
</dbReference>
<evidence type="ECO:0000256" key="5">
    <source>
        <dbReference type="ARBA" id="ARBA00023027"/>
    </source>
</evidence>
<dbReference type="AlphaFoldDB" id="A0A9E2P1K3"/>
<dbReference type="Gene3D" id="3.90.25.10">
    <property type="entry name" value="UDP-galactose 4-epimerase, domain 1"/>
    <property type="match status" value="1"/>
</dbReference>
<dbReference type="EMBL" id="JAHLFU010000175">
    <property type="protein sequence ID" value="MBU3853777.1"/>
    <property type="molecule type" value="Genomic_DNA"/>
</dbReference>
<reference evidence="9" key="2">
    <citation type="submission" date="2021-04" db="EMBL/GenBank/DDBJ databases">
        <authorList>
            <person name="Gilroy R."/>
        </authorList>
    </citation>
    <scope>NUCLEOTIDE SEQUENCE</scope>
    <source>
        <strain evidence="9">G3-2149</strain>
    </source>
</reference>
<comment type="similarity">
    <text evidence="3 7">Belongs to the NAD(P)-dependent epimerase/dehydratase family. dTDP-glucose dehydratase subfamily.</text>
</comment>
<comment type="caution">
    <text evidence="9">The sequence shown here is derived from an EMBL/GenBank/DDBJ whole genome shotgun (WGS) entry which is preliminary data.</text>
</comment>
<evidence type="ECO:0000313" key="10">
    <source>
        <dbReference type="Proteomes" id="UP000823865"/>
    </source>
</evidence>
<dbReference type="EC" id="4.2.1.46" evidence="4 7"/>
<evidence type="ECO:0000256" key="7">
    <source>
        <dbReference type="RuleBase" id="RU004473"/>
    </source>
</evidence>
<dbReference type="Gene3D" id="3.40.50.720">
    <property type="entry name" value="NAD(P)-binding Rossmann-like Domain"/>
    <property type="match status" value="1"/>
</dbReference>
<dbReference type="Pfam" id="PF16363">
    <property type="entry name" value="GDP_Man_Dehyd"/>
    <property type="match status" value="1"/>
</dbReference>
<evidence type="ECO:0000256" key="4">
    <source>
        <dbReference type="ARBA" id="ARBA00011990"/>
    </source>
</evidence>
<dbReference type="GO" id="GO:0008460">
    <property type="term" value="F:dTDP-glucose 4,6-dehydratase activity"/>
    <property type="evidence" value="ECO:0007669"/>
    <property type="project" value="UniProtKB-EC"/>
</dbReference>
<dbReference type="NCBIfam" id="TIGR01181">
    <property type="entry name" value="dTDP_gluc_dehyt"/>
    <property type="match status" value="1"/>
</dbReference>
<evidence type="ECO:0000259" key="8">
    <source>
        <dbReference type="Pfam" id="PF16363"/>
    </source>
</evidence>
<organism evidence="9 10">
    <name type="scientific">Candidatus Paraprevotella stercoravium</name>
    <dbReference type="NCBI Taxonomy" id="2838725"/>
    <lineage>
        <taxon>Bacteria</taxon>
        <taxon>Pseudomonadati</taxon>
        <taxon>Bacteroidota</taxon>
        <taxon>Bacteroidia</taxon>
        <taxon>Bacteroidales</taxon>
        <taxon>Prevotellaceae</taxon>
        <taxon>Paraprevotella</taxon>
    </lineage>
</organism>
<dbReference type="InterPro" id="IPR005888">
    <property type="entry name" value="dTDP_Gluc_deHydtase"/>
</dbReference>
<dbReference type="CDD" id="cd05246">
    <property type="entry name" value="dTDP_GD_SDR_e"/>
    <property type="match status" value="1"/>
</dbReference>
<dbReference type="SUPFAM" id="SSF51735">
    <property type="entry name" value="NAD(P)-binding Rossmann-fold domains"/>
    <property type="match status" value="1"/>
</dbReference>
<name>A0A9E2P1K3_9BACT</name>
<dbReference type="Proteomes" id="UP000823865">
    <property type="component" value="Unassembled WGS sequence"/>
</dbReference>
<reference evidence="9" key="1">
    <citation type="journal article" date="2021" name="PeerJ">
        <title>Extensive microbial diversity within the chicken gut microbiome revealed by metagenomics and culture.</title>
        <authorList>
            <person name="Gilroy R."/>
            <person name="Ravi A."/>
            <person name="Getino M."/>
            <person name="Pursley I."/>
            <person name="Horton D.L."/>
            <person name="Alikhan N.F."/>
            <person name="Baker D."/>
            <person name="Gharbi K."/>
            <person name="Hall N."/>
            <person name="Watson M."/>
            <person name="Adriaenssens E.M."/>
            <person name="Foster-Nyarko E."/>
            <person name="Jarju S."/>
            <person name="Secka A."/>
            <person name="Antonio M."/>
            <person name="Oren A."/>
            <person name="Chaudhuri R.R."/>
            <person name="La Ragione R."/>
            <person name="Hildebrand F."/>
            <person name="Pallen M.J."/>
        </authorList>
    </citation>
    <scope>NUCLEOTIDE SEQUENCE</scope>
    <source>
        <strain evidence="9">G3-2149</strain>
    </source>
</reference>
<gene>
    <name evidence="9" type="primary">rfbB</name>
    <name evidence="9" type="ORF">H9789_08190</name>
</gene>
<evidence type="ECO:0000313" key="9">
    <source>
        <dbReference type="EMBL" id="MBU3853777.1"/>
    </source>
</evidence>
<evidence type="ECO:0000256" key="3">
    <source>
        <dbReference type="ARBA" id="ARBA00008178"/>
    </source>
</evidence>
<protein>
    <recommendedName>
        <fullName evidence="4 7">dTDP-glucose 4,6-dehydratase</fullName>
        <ecNumber evidence="4 7">4.2.1.46</ecNumber>
    </recommendedName>
</protein>
<feature type="domain" description="NAD(P)-binding" evidence="8">
    <location>
        <begin position="5"/>
        <end position="348"/>
    </location>
</feature>
<keyword evidence="6 7" id="KW-0456">Lyase</keyword>
<sequence>MKTYLVTGGAGFIGANYVKYILNKYNDITVVVLDLLTYAGYLGTIAQDIDNERCIFIKGDICDAHLADDLFAKYRFDVIVNFAAESHVDRSIENPQLFLQTNILGTQNLLDAARRAWVTGKDENGYPTWRKGVRFHQVSTDEVYGSLGEEGFFTEETPLCPHSPYSASKASADHIVCAYKDTYKMPVSITRCSNNYGPYQFPEKLIPLIIKNILEGKKLPVYGQGTNIRDWLYVEDHCKAIDMVINQGADGSIYNVGGHNERQNIQIVKLTIQTIREIMENEPDMRSLLKKQVKNENGEVAVDWICEDLITFVKDRLGHDLRYGIDPEKIKTDLGWYPETDFETGIVKTIRWYLDNQKWVEEVTSDDYQNYYDRMYGKR</sequence>
<comment type="catalytic activity">
    <reaction evidence="1 7">
        <text>dTDP-alpha-D-glucose = dTDP-4-dehydro-6-deoxy-alpha-D-glucose + H2O</text>
        <dbReference type="Rhea" id="RHEA:17221"/>
        <dbReference type="ChEBI" id="CHEBI:15377"/>
        <dbReference type="ChEBI" id="CHEBI:57477"/>
        <dbReference type="ChEBI" id="CHEBI:57649"/>
        <dbReference type="EC" id="4.2.1.46"/>
    </reaction>
</comment>
<evidence type="ECO:0000256" key="1">
    <source>
        <dbReference type="ARBA" id="ARBA00001539"/>
    </source>
</evidence>
<dbReference type="GO" id="GO:0009225">
    <property type="term" value="P:nucleotide-sugar metabolic process"/>
    <property type="evidence" value="ECO:0007669"/>
    <property type="project" value="InterPro"/>
</dbReference>
<dbReference type="InterPro" id="IPR016040">
    <property type="entry name" value="NAD(P)-bd_dom"/>
</dbReference>
<dbReference type="PANTHER" id="PTHR43000">
    <property type="entry name" value="DTDP-D-GLUCOSE 4,6-DEHYDRATASE-RELATED"/>
    <property type="match status" value="1"/>
</dbReference>
<proteinExistence type="inferred from homology"/>
<evidence type="ECO:0000256" key="2">
    <source>
        <dbReference type="ARBA" id="ARBA00001911"/>
    </source>
</evidence>